<feature type="region of interest" description="Disordered" evidence="2">
    <location>
        <begin position="156"/>
        <end position="228"/>
    </location>
</feature>
<gene>
    <name evidence="4" type="ORF">E6K78_06720</name>
</gene>
<keyword evidence="1 4" id="KW-0436">Ligase</keyword>
<dbReference type="Gene3D" id="3.30.930.10">
    <property type="entry name" value="Bira Bifunctional Protein, Domain 2"/>
    <property type="match status" value="1"/>
</dbReference>
<feature type="domain" description="BPL/LPL catalytic" evidence="3">
    <location>
        <begin position="9"/>
        <end position="199"/>
    </location>
</feature>
<feature type="compositionally biased region" description="Basic and acidic residues" evidence="2">
    <location>
        <begin position="179"/>
        <end position="189"/>
    </location>
</feature>
<name>A0A538TRE5_UNCEI</name>
<dbReference type="AlphaFoldDB" id="A0A538TRE5"/>
<organism evidence="4 5">
    <name type="scientific">Eiseniibacteriota bacterium</name>
    <dbReference type="NCBI Taxonomy" id="2212470"/>
    <lineage>
        <taxon>Bacteria</taxon>
        <taxon>Candidatus Eiseniibacteriota</taxon>
    </lineage>
</organism>
<comment type="caution">
    <text evidence="4">The sequence shown here is derived from an EMBL/GenBank/DDBJ whole genome shotgun (WGS) entry which is preliminary data.</text>
</comment>
<evidence type="ECO:0000256" key="1">
    <source>
        <dbReference type="ARBA" id="ARBA00022598"/>
    </source>
</evidence>
<accession>A0A538TRE5</accession>
<evidence type="ECO:0000256" key="2">
    <source>
        <dbReference type="SAM" id="MobiDB-lite"/>
    </source>
</evidence>
<dbReference type="InterPro" id="IPR004143">
    <property type="entry name" value="BPL_LPL_catalytic"/>
</dbReference>
<dbReference type="PANTHER" id="PTHR12835">
    <property type="entry name" value="BIOTIN PROTEIN LIGASE"/>
    <property type="match status" value="1"/>
</dbReference>
<dbReference type="NCBIfam" id="TIGR00121">
    <property type="entry name" value="birA_ligase"/>
    <property type="match status" value="1"/>
</dbReference>
<proteinExistence type="predicted"/>
<evidence type="ECO:0000259" key="3">
    <source>
        <dbReference type="PROSITE" id="PS51733"/>
    </source>
</evidence>
<feature type="compositionally biased region" description="Basic and acidic residues" evidence="2">
    <location>
        <begin position="156"/>
        <end position="169"/>
    </location>
</feature>
<protein>
    <submittedName>
        <fullName evidence="4">Biotin--[acetyl-CoA-carboxylase] ligase</fullName>
        <ecNumber evidence="4">6.3.4.15</ecNumber>
    </submittedName>
</protein>
<dbReference type="EMBL" id="VBOY01000060">
    <property type="protein sequence ID" value="TMQ66190.1"/>
    <property type="molecule type" value="Genomic_DNA"/>
</dbReference>
<reference evidence="4 5" key="1">
    <citation type="journal article" date="2019" name="Nat. Microbiol.">
        <title>Mediterranean grassland soil C-N compound turnover is dependent on rainfall and depth, and is mediated by genomically divergent microorganisms.</title>
        <authorList>
            <person name="Diamond S."/>
            <person name="Andeer P.F."/>
            <person name="Li Z."/>
            <person name="Crits-Christoph A."/>
            <person name="Burstein D."/>
            <person name="Anantharaman K."/>
            <person name="Lane K.R."/>
            <person name="Thomas B.C."/>
            <person name="Pan C."/>
            <person name="Northen T.R."/>
            <person name="Banfield J.F."/>
        </authorList>
    </citation>
    <scope>NUCLEOTIDE SEQUENCE [LARGE SCALE GENOMIC DNA]</scope>
    <source>
        <strain evidence="4">WS_8</strain>
    </source>
</reference>
<dbReference type="GO" id="GO:0005737">
    <property type="term" value="C:cytoplasm"/>
    <property type="evidence" value="ECO:0007669"/>
    <property type="project" value="TreeGrafter"/>
</dbReference>
<dbReference type="CDD" id="cd16442">
    <property type="entry name" value="BPL"/>
    <property type="match status" value="1"/>
</dbReference>
<dbReference type="PROSITE" id="PS51733">
    <property type="entry name" value="BPL_LPL_CATALYTIC"/>
    <property type="match status" value="1"/>
</dbReference>
<dbReference type="EC" id="6.3.4.15" evidence="4"/>
<dbReference type="Proteomes" id="UP000316609">
    <property type="component" value="Unassembled WGS sequence"/>
</dbReference>
<dbReference type="InterPro" id="IPR045864">
    <property type="entry name" value="aa-tRNA-synth_II/BPL/LPL"/>
</dbReference>
<dbReference type="Pfam" id="PF03099">
    <property type="entry name" value="BPL_LplA_LipB"/>
    <property type="match status" value="1"/>
</dbReference>
<dbReference type="GO" id="GO:0004077">
    <property type="term" value="F:biotin--[biotin carboxyl-carrier protein] ligase activity"/>
    <property type="evidence" value="ECO:0007669"/>
    <property type="project" value="UniProtKB-EC"/>
</dbReference>
<dbReference type="SUPFAM" id="SSF55681">
    <property type="entry name" value="Class II aaRS and biotin synthetases"/>
    <property type="match status" value="1"/>
</dbReference>
<evidence type="ECO:0000313" key="4">
    <source>
        <dbReference type="EMBL" id="TMQ66190.1"/>
    </source>
</evidence>
<sequence length="228" mass="24358">MAESTFDRHAFAGSLGTLRIGRSLYTRAEVDSTNDWAWRALASGAEDGAAFVADRQRAGRGREGRAWHTTPGKGLALSLLLTLERPPRAVGVVPLAAGLALARGIERLGLKTRLKWPNDLLVGSSKLAGILCESRRTPRGAWAVVVGVGVNVSQQREEFPREVGEQARERRARGGGALERARASVGRDGHARRRAGARGVAGAGHVLGPAGHRSQPGTGSKRHRHRAR</sequence>
<dbReference type="InterPro" id="IPR004408">
    <property type="entry name" value="Biotin_CoA_COase_ligase"/>
</dbReference>
<dbReference type="PANTHER" id="PTHR12835:SF5">
    <property type="entry name" value="BIOTIN--PROTEIN LIGASE"/>
    <property type="match status" value="1"/>
</dbReference>
<evidence type="ECO:0000313" key="5">
    <source>
        <dbReference type="Proteomes" id="UP000316609"/>
    </source>
</evidence>
<feature type="compositionally biased region" description="Low complexity" evidence="2">
    <location>
        <begin position="197"/>
        <end position="206"/>
    </location>
</feature>